<dbReference type="EMBL" id="FJ460579">
    <property type="protein sequence ID" value="ACQ73739.1"/>
    <property type="molecule type" value="mRNA"/>
</dbReference>
<reference evidence="2" key="1">
    <citation type="journal article" date="2009" name="Genome Res.">
        <title>Proteomic discovery of previously unannotated, rapidly evolving seminal fluid genes in Drosophila.</title>
        <authorList>
            <person name="Findlay G.D."/>
            <person name="MacCoss M.J."/>
            <person name="Swanson W.J."/>
        </authorList>
    </citation>
    <scope>NUCLEOTIDE SEQUENCE</scope>
</reference>
<protein>
    <submittedName>
        <fullName evidence="2">Seminal fluid protein 53E</fullName>
    </submittedName>
</protein>
<feature type="chain" id="PRO_5002940472" evidence="1">
    <location>
        <begin position="22"/>
        <end position="58"/>
    </location>
</feature>
<accession>C4NAQ5</accession>
<evidence type="ECO:0000313" key="2">
    <source>
        <dbReference type="EMBL" id="ACQ73739.1"/>
    </source>
</evidence>
<feature type="signal peptide" evidence="1">
    <location>
        <begin position="1"/>
        <end position="21"/>
    </location>
</feature>
<name>C4NAQ5_DROYA</name>
<organism evidence="2">
    <name type="scientific">Drosophila yakuba</name>
    <name type="common">Fruit fly</name>
    <dbReference type="NCBI Taxonomy" id="7245"/>
    <lineage>
        <taxon>Eukaryota</taxon>
        <taxon>Metazoa</taxon>
        <taxon>Ecdysozoa</taxon>
        <taxon>Arthropoda</taxon>
        <taxon>Hexapoda</taxon>
        <taxon>Insecta</taxon>
        <taxon>Pterygota</taxon>
        <taxon>Neoptera</taxon>
        <taxon>Endopterygota</taxon>
        <taxon>Diptera</taxon>
        <taxon>Brachycera</taxon>
        <taxon>Muscomorpha</taxon>
        <taxon>Ephydroidea</taxon>
        <taxon>Drosophilidae</taxon>
        <taxon>Drosophila</taxon>
        <taxon>Sophophora</taxon>
    </lineage>
</organism>
<keyword evidence="1" id="KW-0732">Signal</keyword>
<sequence>MDHLSLLFLIICLMSVLHCSTAPTHPDCGPAGRCYTVNSHFGSFRQTRCVPCKRRRFD</sequence>
<evidence type="ECO:0000256" key="1">
    <source>
        <dbReference type="SAM" id="SignalP"/>
    </source>
</evidence>
<dbReference type="OrthoDB" id="7848555at2759"/>
<proteinExistence type="evidence at transcript level"/>
<gene>
    <name evidence="2" type="primary">Sfp53E</name>
</gene>
<dbReference type="AlphaFoldDB" id="C4NAQ5"/>